<name>A0A1F4ZE89_9BACT</name>
<dbReference type="InterPro" id="IPR029044">
    <property type="entry name" value="Nucleotide-diphossugar_trans"/>
</dbReference>
<keyword evidence="1" id="KW-0812">Transmembrane</keyword>
<keyword evidence="1" id="KW-0472">Membrane</keyword>
<comment type="caution">
    <text evidence="3">The sequence shown here is derived from an EMBL/GenBank/DDBJ whole genome shotgun (WGS) entry which is preliminary data.</text>
</comment>
<reference evidence="3 4" key="1">
    <citation type="journal article" date="2016" name="Nat. Commun.">
        <title>Thousands of microbial genomes shed light on interconnected biogeochemical processes in an aquifer system.</title>
        <authorList>
            <person name="Anantharaman K."/>
            <person name="Brown C.T."/>
            <person name="Hug L.A."/>
            <person name="Sharon I."/>
            <person name="Castelle C.J."/>
            <person name="Probst A.J."/>
            <person name="Thomas B.C."/>
            <person name="Singh A."/>
            <person name="Wilkins M.J."/>
            <person name="Karaoz U."/>
            <person name="Brodie E.L."/>
            <person name="Williams K.H."/>
            <person name="Hubbard S.S."/>
            <person name="Banfield J.F."/>
        </authorList>
    </citation>
    <scope>NUCLEOTIDE SEQUENCE [LARGE SCALE GENOMIC DNA]</scope>
</reference>
<evidence type="ECO:0000313" key="3">
    <source>
        <dbReference type="EMBL" id="OGD04495.1"/>
    </source>
</evidence>
<dbReference type="PANTHER" id="PTHR43630">
    <property type="entry name" value="POLY-BETA-1,6-N-ACETYL-D-GLUCOSAMINE SYNTHASE"/>
    <property type="match status" value="1"/>
</dbReference>
<dbReference type="AlphaFoldDB" id="A0A1F4ZE89"/>
<feature type="transmembrane region" description="Helical" evidence="1">
    <location>
        <begin position="223"/>
        <end position="242"/>
    </location>
</feature>
<dbReference type="Proteomes" id="UP000178993">
    <property type="component" value="Unassembled WGS sequence"/>
</dbReference>
<dbReference type="Pfam" id="PF00535">
    <property type="entry name" value="Glycos_transf_2"/>
    <property type="match status" value="1"/>
</dbReference>
<dbReference type="SUPFAM" id="SSF53448">
    <property type="entry name" value="Nucleotide-diphospho-sugar transferases"/>
    <property type="match status" value="1"/>
</dbReference>
<proteinExistence type="predicted"/>
<feature type="domain" description="Glycosyltransferase 2-like" evidence="2">
    <location>
        <begin position="5"/>
        <end position="111"/>
    </location>
</feature>
<keyword evidence="1" id="KW-1133">Transmembrane helix</keyword>
<sequence>MMLTAVILAKNEARNLPACLKSLQFADQILVIDDNSADQTVQIAKKHGARAITHPLSGDYAAQHNFAISAVKSGWILFVDADERVSQLLAAEITQAITRIEYTGYYLRRLDQLWGRQLHYGDTGRVWLLRLARKGAGQWSGRVHETWNIIGRTKRLKSPLDHLPHPSVVDFLHRINFYSTLRAEELQTQGKKSSLVQIIFYPLFKFLRLYILSLGFLDGIQGFIHAMMMAFYSFLVRGKLWLLSKDIPGHQ</sequence>
<accession>A0A1F4ZE89</accession>
<evidence type="ECO:0000259" key="2">
    <source>
        <dbReference type="Pfam" id="PF00535"/>
    </source>
</evidence>
<dbReference type="EMBL" id="MEXL01000003">
    <property type="protein sequence ID" value="OGD04495.1"/>
    <property type="molecule type" value="Genomic_DNA"/>
</dbReference>
<evidence type="ECO:0000313" key="4">
    <source>
        <dbReference type="Proteomes" id="UP000178993"/>
    </source>
</evidence>
<protein>
    <recommendedName>
        <fullName evidence="2">Glycosyltransferase 2-like domain-containing protein</fullName>
    </recommendedName>
</protein>
<dbReference type="PANTHER" id="PTHR43630:SF2">
    <property type="entry name" value="GLYCOSYLTRANSFERASE"/>
    <property type="match status" value="1"/>
</dbReference>
<dbReference type="Gene3D" id="3.90.550.10">
    <property type="entry name" value="Spore Coat Polysaccharide Biosynthesis Protein SpsA, Chain A"/>
    <property type="match status" value="1"/>
</dbReference>
<dbReference type="InterPro" id="IPR001173">
    <property type="entry name" value="Glyco_trans_2-like"/>
</dbReference>
<organism evidence="3 4">
    <name type="scientific">Candidatus Amesbacteria bacterium RIFCSPHIGHO2_12_FULL_48_14</name>
    <dbReference type="NCBI Taxonomy" id="1797257"/>
    <lineage>
        <taxon>Bacteria</taxon>
        <taxon>Candidatus Amesiibacteriota</taxon>
    </lineage>
</organism>
<evidence type="ECO:0000256" key="1">
    <source>
        <dbReference type="SAM" id="Phobius"/>
    </source>
</evidence>
<dbReference type="CDD" id="cd02511">
    <property type="entry name" value="Beta4Glucosyltransferase"/>
    <property type="match status" value="1"/>
</dbReference>
<gene>
    <name evidence="3" type="ORF">A3E17_01255</name>
</gene>